<dbReference type="InterPro" id="IPR046052">
    <property type="entry name" value="DUF6010"/>
</dbReference>
<protein>
    <submittedName>
        <fullName evidence="2">DUF6010 family protein</fullName>
    </submittedName>
</protein>
<feature type="transmembrane region" description="Helical" evidence="1">
    <location>
        <begin position="87"/>
        <end position="108"/>
    </location>
</feature>
<reference evidence="3" key="1">
    <citation type="journal article" date="2019" name="Int. J. Syst. Evol. Microbiol.">
        <title>The Global Catalogue of Microorganisms (GCM) 10K type strain sequencing project: providing services to taxonomists for standard genome sequencing and annotation.</title>
        <authorList>
            <consortium name="The Broad Institute Genomics Platform"/>
            <consortium name="The Broad Institute Genome Sequencing Center for Infectious Disease"/>
            <person name="Wu L."/>
            <person name="Ma J."/>
        </authorList>
    </citation>
    <scope>NUCLEOTIDE SEQUENCE [LARGE SCALE GENOMIC DNA]</scope>
    <source>
        <strain evidence="3">TBRC 7912</strain>
    </source>
</reference>
<evidence type="ECO:0000313" key="2">
    <source>
        <dbReference type="EMBL" id="MFC3979863.1"/>
    </source>
</evidence>
<comment type="caution">
    <text evidence="2">The sequence shown here is derived from an EMBL/GenBank/DDBJ whole genome shotgun (WGS) entry which is preliminary data.</text>
</comment>
<accession>A0ABV8EX04</accession>
<dbReference type="RefSeq" id="WP_386188730.1">
    <property type="nucleotide sequence ID" value="NZ_JBHSBC010000004.1"/>
</dbReference>
<dbReference type="EMBL" id="JBHSBC010000004">
    <property type="protein sequence ID" value="MFC3979863.1"/>
    <property type="molecule type" value="Genomic_DNA"/>
</dbReference>
<name>A0ABV8EX04_9ACTN</name>
<feature type="transmembrane region" description="Helical" evidence="1">
    <location>
        <begin position="33"/>
        <end position="55"/>
    </location>
</feature>
<feature type="transmembrane region" description="Helical" evidence="1">
    <location>
        <begin position="128"/>
        <end position="145"/>
    </location>
</feature>
<dbReference type="Proteomes" id="UP001595698">
    <property type="component" value="Unassembled WGS sequence"/>
</dbReference>
<evidence type="ECO:0000256" key="1">
    <source>
        <dbReference type="SAM" id="Phobius"/>
    </source>
</evidence>
<sequence>MGGRVWVAVGWAFYVVVVMVAMSYAIGAVARAGLLVVAAAPLGVVLVLALCRLPGRTELAAWSAVTVGILAPTYLAGGGVEYAASGVVVALALLGVFRSPWFLVAAWVLHPVWDVVVPRHLEPPLTDLPTACVLYDLLVAGYLAYRARRGGFAKDARSPEEAGTRG</sequence>
<keyword evidence="1" id="KW-1133">Transmembrane helix</keyword>
<keyword evidence="3" id="KW-1185">Reference proteome</keyword>
<proteinExistence type="predicted"/>
<dbReference type="Pfam" id="PF19473">
    <property type="entry name" value="DUF6010"/>
    <property type="match status" value="1"/>
</dbReference>
<keyword evidence="1" id="KW-0472">Membrane</keyword>
<feature type="transmembrane region" description="Helical" evidence="1">
    <location>
        <begin position="61"/>
        <end position="80"/>
    </location>
</feature>
<gene>
    <name evidence="2" type="ORF">ACFOYY_07020</name>
</gene>
<evidence type="ECO:0000313" key="3">
    <source>
        <dbReference type="Proteomes" id="UP001595698"/>
    </source>
</evidence>
<feature type="transmembrane region" description="Helical" evidence="1">
    <location>
        <begin position="6"/>
        <end position="26"/>
    </location>
</feature>
<keyword evidence="1" id="KW-0812">Transmembrane</keyword>
<organism evidence="2 3">
    <name type="scientific">Streptosporangium jomthongense</name>
    <dbReference type="NCBI Taxonomy" id="1193683"/>
    <lineage>
        <taxon>Bacteria</taxon>
        <taxon>Bacillati</taxon>
        <taxon>Actinomycetota</taxon>
        <taxon>Actinomycetes</taxon>
        <taxon>Streptosporangiales</taxon>
        <taxon>Streptosporangiaceae</taxon>
        <taxon>Streptosporangium</taxon>
    </lineage>
</organism>